<keyword evidence="2" id="KW-0732">Signal</keyword>
<evidence type="ECO:0000256" key="1">
    <source>
        <dbReference type="SAM" id="MobiDB-lite"/>
    </source>
</evidence>
<keyword evidence="5" id="KW-1185">Reference proteome</keyword>
<dbReference type="PANTHER" id="PTHR31157">
    <property type="entry name" value="SCP DOMAIN-CONTAINING PROTEIN"/>
    <property type="match status" value="1"/>
</dbReference>
<dbReference type="PANTHER" id="PTHR31157:SF1">
    <property type="entry name" value="SCP DOMAIN-CONTAINING PROTEIN"/>
    <property type="match status" value="1"/>
</dbReference>
<dbReference type="Gene3D" id="3.40.33.10">
    <property type="entry name" value="CAP"/>
    <property type="match status" value="1"/>
</dbReference>
<protein>
    <recommendedName>
        <fullName evidence="3">SCP domain-containing protein</fullName>
    </recommendedName>
</protein>
<dbReference type="SUPFAM" id="SSF55797">
    <property type="entry name" value="PR-1-like"/>
    <property type="match status" value="1"/>
</dbReference>
<gene>
    <name evidence="4" type="ORF">PHYSODRAFT_408648</name>
</gene>
<feature type="non-terminal residue" evidence="4">
    <location>
        <position position="254"/>
    </location>
</feature>
<feature type="chain" id="PRO_5003472251" description="SCP domain-containing protein" evidence="2">
    <location>
        <begin position="21"/>
        <end position="254"/>
    </location>
</feature>
<evidence type="ECO:0000313" key="4">
    <source>
        <dbReference type="EMBL" id="EGZ19785.1"/>
    </source>
</evidence>
<dbReference type="EMBL" id="JH159153">
    <property type="protein sequence ID" value="EGZ19785.1"/>
    <property type="molecule type" value="Genomic_DNA"/>
</dbReference>
<accession>G4Z9T2</accession>
<dbReference type="Proteomes" id="UP000002640">
    <property type="component" value="Unassembled WGS sequence"/>
</dbReference>
<sequence>MLVLRPSIASLLVVAAVAEAANLRQGQRKLQTYTSSDDYFSLMLDRVNQARASEGLPALCTNKKLQAAAQRHSDDQAANDYMDHTGTDGSNIEQRIAGEGFDWSAVAENVAAGQPDVDAVMEAWMASPGHRENILGDYTMLGTAYAYNPDTTYQHYWTQDFGTGDAEECEGGDAAQTQGDHVKYNSKTYTKQGETEDSCSGSEEKDTEAPCTDAPIVVVDPPPTTETPYEDSKTEASCSGSHENETEGPYTDTP</sequence>
<feature type="domain" description="SCP" evidence="3">
    <location>
        <begin position="44"/>
        <end position="161"/>
    </location>
</feature>
<dbReference type="SMR" id="G4Z9T2"/>
<dbReference type="RefSeq" id="XP_009522502.1">
    <property type="nucleotide sequence ID" value="XM_009524207.1"/>
</dbReference>
<dbReference type="KEGG" id="psoj:PHYSODRAFT_408648"/>
<dbReference type="InterPro" id="IPR035940">
    <property type="entry name" value="CAP_sf"/>
</dbReference>
<name>G4Z9T2_PHYSP</name>
<reference evidence="4 5" key="1">
    <citation type="journal article" date="2006" name="Science">
        <title>Phytophthora genome sequences uncover evolutionary origins and mechanisms of pathogenesis.</title>
        <authorList>
            <person name="Tyler B.M."/>
            <person name="Tripathy S."/>
            <person name="Zhang X."/>
            <person name="Dehal P."/>
            <person name="Jiang R.H."/>
            <person name="Aerts A."/>
            <person name="Arredondo F.D."/>
            <person name="Baxter L."/>
            <person name="Bensasson D."/>
            <person name="Beynon J.L."/>
            <person name="Chapman J."/>
            <person name="Damasceno C.M."/>
            <person name="Dorrance A.E."/>
            <person name="Dou D."/>
            <person name="Dickerman A.W."/>
            <person name="Dubchak I.L."/>
            <person name="Garbelotto M."/>
            <person name="Gijzen M."/>
            <person name="Gordon S.G."/>
            <person name="Govers F."/>
            <person name="Grunwald N.J."/>
            <person name="Huang W."/>
            <person name="Ivors K.L."/>
            <person name="Jones R.W."/>
            <person name="Kamoun S."/>
            <person name="Krampis K."/>
            <person name="Lamour K.H."/>
            <person name="Lee M.K."/>
            <person name="McDonald W.H."/>
            <person name="Medina M."/>
            <person name="Meijer H.J."/>
            <person name="Nordberg E.K."/>
            <person name="Maclean D.J."/>
            <person name="Ospina-Giraldo M.D."/>
            <person name="Morris P.F."/>
            <person name="Phuntumart V."/>
            <person name="Putnam N.H."/>
            <person name="Rash S."/>
            <person name="Rose J.K."/>
            <person name="Sakihama Y."/>
            <person name="Salamov A.A."/>
            <person name="Savidor A."/>
            <person name="Scheuring C.F."/>
            <person name="Smith B.M."/>
            <person name="Sobral B.W."/>
            <person name="Terry A."/>
            <person name="Torto-Alalibo T.A."/>
            <person name="Win J."/>
            <person name="Xu Z."/>
            <person name="Zhang H."/>
            <person name="Grigoriev I.V."/>
            <person name="Rokhsar D.S."/>
            <person name="Boore J.L."/>
        </authorList>
    </citation>
    <scope>NUCLEOTIDE SEQUENCE [LARGE SCALE GENOMIC DNA]</scope>
    <source>
        <strain evidence="4 5">P6497</strain>
    </source>
</reference>
<dbReference type="AlphaFoldDB" id="G4Z9T2"/>
<evidence type="ECO:0000313" key="5">
    <source>
        <dbReference type="Proteomes" id="UP000002640"/>
    </source>
</evidence>
<dbReference type="Pfam" id="PF00188">
    <property type="entry name" value="CAP"/>
    <property type="match status" value="1"/>
</dbReference>
<evidence type="ECO:0000259" key="3">
    <source>
        <dbReference type="Pfam" id="PF00188"/>
    </source>
</evidence>
<feature type="region of interest" description="Disordered" evidence="1">
    <location>
        <begin position="188"/>
        <end position="254"/>
    </location>
</feature>
<dbReference type="GeneID" id="20651572"/>
<feature type="signal peptide" evidence="2">
    <location>
        <begin position="1"/>
        <end position="20"/>
    </location>
</feature>
<proteinExistence type="predicted"/>
<evidence type="ECO:0000256" key="2">
    <source>
        <dbReference type="SAM" id="SignalP"/>
    </source>
</evidence>
<dbReference type="InParanoid" id="G4Z9T2"/>
<dbReference type="InterPro" id="IPR014044">
    <property type="entry name" value="CAP_dom"/>
</dbReference>
<organism evidence="4 5">
    <name type="scientific">Phytophthora sojae (strain P6497)</name>
    <name type="common">Soybean stem and root rot agent</name>
    <name type="synonym">Phytophthora megasperma f. sp. glycines</name>
    <dbReference type="NCBI Taxonomy" id="1094619"/>
    <lineage>
        <taxon>Eukaryota</taxon>
        <taxon>Sar</taxon>
        <taxon>Stramenopiles</taxon>
        <taxon>Oomycota</taxon>
        <taxon>Peronosporomycetes</taxon>
        <taxon>Peronosporales</taxon>
        <taxon>Peronosporaceae</taxon>
        <taxon>Phytophthora</taxon>
    </lineage>
</organism>
<dbReference type="CDD" id="cd05379">
    <property type="entry name" value="CAP_bacterial"/>
    <property type="match status" value="1"/>
</dbReference>